<sequence>MTTTTIAGSHNLSHTLPYQAQPITIPRELQPLPTKSSPLVPGFLSSLNPTLTLGNPTPHLLPEANHSPILETITNNYSHHLCFV</sequence>
<dbReference type="AlphaFoldDB" id="A0A5B7JHV8"/>
<evidence type="ECO:0000313" key="1">
    <source>
        <dbReference type="EMBL" id="MPC91924.1"/>
    </source>
</evidence>
<proteinExistence type="predicted"/>
<dbReference type="Proteomes" id="UP000324222">
    <property type="component" value="Unassembled WGS sequence"/>
</dbReference>
<organism evidence="1 2">
    <name type="scientific">Portunus trituberculatus</name>
    <name type="common">Swimming crab</name>
    <name type="synonym">Neptunus trituberculatus</name>
    <dbReference type="NCBI Taxonomy" id="210409"/>
    <lineage>
        <taxon>Eukaryota</taxon>
        <taxon>Metazoa</taxon>
        <taxon>Ecdysozoa</taxon>
        <taxon>Arthropoda</taxon>
        <taxon>Crustacea</taxon>
        <taxon>Multicrustacea</taxon>
        <taxon>Malacostraca</taxon>
        <taxon>Eumalacostraca</taxon>
        <taxon>Eucarida</taxon>
        <taxon>Decapoda</taxon>
        <taxon>Pleocyemata</taxon>
        <taxon>Brachyura</taxon>
        <taxon>Eubrachyura</taxon>
        <taxon>Portunoidea</taxon>
        <taxon>Portunidae</taxon>
        <taxon>Portuninae</taxon>
        <taxon>Portunus</taxon>
    </lineage>
</organism>
<accession>A0A5B7JHV8</accession>
<name>A0A5B7JHV8_PORTR</name>
<dbReference type="EMBL" id="VSRR010089481">
    <property type="protein sequence ID" value="MPC91924.1"/>
    <property type="molecule type" value="Genomic_DNA"/>
</dbReference>
<keyword evidence="2" id="KW-1185">Reference proteome</keyword>
<protein>
    <submittedName>
        <fullName evidence="1">Uncharacterized protein</fullName>
    </submittedName>
</protein>
<evidence type="ECO:0000313" key="2">
    <source>
        <dbReference type="Proteomes" id="UP000324222"/>
    </source>
</evidence>
<gene>
    <name evidence="1" type="ORF">E2C01_086989</name>
</gene>
<comment type="caution">
    <text evidence="1">The sequence shown here is derived from an EMBL/GenBank/DDBJ whole genome shotgun (WGS) entry which is preliminary data.</text>
</comment>
<reference evidence="1 2" key="1">
    <citation type="submission" date="2019-05" db="EMBL/GenBank/DDBJ databases">
        <title>Another draft genome of Portunus trituberculatus and its Hox gene families provides insights of decapod evolution.</title>
        <authorList>
            <person name="Jeong J.-H."/>
            <person name="Song I."/>
            <person name="Kim S."/>
            <person name="Choi T."/>
            <person name="Kim D."/>
            <person name="Ryu S."/>
            <person name="Kim W."/>
        </authorList>
    </citation>
    <scope>NUCLEOTIDE SEQUENCE [LARGE SCALE GENOMIC DNA]</scope>
    <source>
        <tissue evidence="1">Muscle</tissue>
    </source>
</reference>